<dbReference type="InterPro" id="IPR001965">
    <property type="entry name" value="Znf_PHD"/>
</dbReference>
<evidence type="ECO:0000259" key="6">
    <source>
        <dbReference type="PROSITE" id="PS50016"/>
    </source>
</evidence>
<feature type="compositionally biased region" description="Low complexity" evidence="5">
    <location>
        <begin position="326"/>
        <end position="342"/>
    </location>
</feature>
<dbReference type="Pfam" id="PF00628">
    <property type="entry name" value="PHD"/>
    <property type="match status" value="1"/>
</dbReference>
<keyword evidence="3" id="KW-0862">Zinc</keyword>
<feature type="region of interest" description="Disordered" evidence="5">
    <location>
        <begin position="148"/>
        <end position="184"/>
    </location>
</feature>
<dbReference type="Gene3D" id="3.30.40.10">
    <property type="entry name" value="Zinc/RING finger domain, C3HC4 (zinc finger)"/>
    <property type="match status" value="2"/>
</dbReference>
<dbReference type="EMBL" id="JAPFFF010000005">
    <property type="protein sequence ID" value="KAK8889700.1"/>
    <property type="molecule type" value="Genomic_DNA"/>
</dbReference>
<feature type="compositionally biased region" description="Basic and acidic residues" evidence="5">
    <location>
        <begin position="836"/>
        <end position="846"/>
    </location>
</feature>
<evidence type="ECO:0000256" key="3">
    <source>
        <dbReference type="ARBA" id="ARBA00022833"/>
    </source>
</evidence>
<protein>
    <recommendedName>
        <fullName evidence="6">PHD-type domain-containing protein</fullName>
    </recommendedName>
</protein>
<feature type="compositionally biased region" description="Polar residues" evidence="5">
    <location>
        <begin position="52"/>
        <end position="77"/>
    </location>
</feature>
<evidence type="ECO:0000256" key="2">
    <source>
        <dbReference type="ARBA" id="ARBA00022771"/>
    </source>
</evidence>
<accession>A0ABR2KI56</accession>
<evidence type="ECO:0000313" key="8">
    <source>
        <dbReference type="Proteomes" id="UP001470230"/>
    </source>
</evidence>
<feature type="compositionally biased region" description="Basic and acidic residues" evidence="5">
    <location>
        <begin position="164"/>
        <end position="178"/>
    </location>
</feature>
<feature type="region of interest" description="Disordered" evidence="5">
    <location>
        <begin position="311"/>
        <end position="344"/>
    </location>
</feature>
<feature type="compositionally biased region" description="Polar residues" evidence="5">
    <location>
        <begin position="98"/>
        <end position="115"/>
    </location>
</feature>
<keyword evidence="1" id="KW-0479">Metal-binding</keyword>
<dbReference type="SUPFAM" id="SSF57903">
    <property type="entry name" value="FYVE/PHD zinc finger"/>
    <property type="match status" value="2"/>
</dbReference>
<feature type="compositionally biased region" description="Polar residues" evidence="5">
    <location>
        <begin position="311"/>
        <end position="325"/>
    </location>
</feature>
<feature type="domain" description="PHD-type" evidence="6">
    <location>
        <begin position="366"/>
        <end position="413"/>
    </location>
</feature>
<evidence type="ECO:0000313" key="7">
    <source>
        <dbReference type="EMBL" id="KAK8889700.1"/>
    </source>
</evidence>
<name>A0ABR2KI56_9EUKA</name>
<feature type="compositionally biased region" description="Polar residues" evidence="5">
    <location>
        <begin position="150"/>
        <end position="162"/>
    </location>
</feature>
<evidence type="ECO:0000256" key="4">
    <source>
        <dbReference type="PROSITE-ProRule" id="PRU00146"/>
    </source>
</evidence>
<dbReference type="InterPro" id="IPR019786">
    <property type="entry name" value="Zinc_finger_PHD-type_CS"/>
</dbReference>
<feature type="compositionally biased region" description="Low complexity" evidence="5">
    <location>
        <begin position="755"/>
        <end position="792"/>
    </location>
</feature>
<dbReference type="PROSITE" id="PS50016">
    <property type="entry name" value="ZF_PHD_2"/>
    <property type="match status" value="1"/>
</dbReference>
<dbReference type="InterPro" id="IPR011011">
    <property type="entry name" value="Znf_FYVE_PHD"/>
</dbReference>
<feature type="region of interest" description="Disordered" evidence="5">
    <location>
        <begin position="836"/>
        <end position="861"/>
    </location>
</feature>
<feature type="compositionally biased region" description="Low complexity" evidence="5">
    <location>
        <begin position="78"/>
        <end position="89"/>
    </location>
</feature>
<dbReference type="Proteomes" id="UP001470230">
    <property type="component" value="Unassembled WGS sequence"/>
</dbReference>
<keyword evidence="2 4" id="KW-0863">Zinc-finger</keyword>
<dbReference type="CDD" id="cd15489">
    <property type="entry name" value="PHD_SF"/>
    <property type="match status" value="1"/>
</dbReference>
<gene>
    <name evidence="7" type="ORF">M9Y10_034453</name>
</gene>
<evidence type="ECO:0000256" key="1">
    <source>
        <dbReference type="ARBA" id="ARBA00022723"/>
    </source>
</evidence>
<dbReference type="PROSITE" id="PS01359">
    <property type="entry name" value="ZF_PHD_1"/>
    <property type="match status" value="1"/>
</dbReference>
<reference evidence="7 8" key="1">
    <citation type="submission" date="2024-04" db="EMBL/GenBank/DDBJ databases">
        <title>Tritrichomonas musculus Genome.</title>
        <authorList>
            <person name="Alves-Ferreira E."/>
            <person name="Grigg M."/>
            <person name="Lorenzi H."/>
            <person name="Galac M."/>
        </authorList>
    </citation>
    <scope>NUCLEOTIDE SEQUENCE [LARGE SCALE GENOMIC DNA]</scope>
    <source>
        <strain evidence="7 8">EAF2021</strain>
    </source>
</reference>
<proteinExistence type="predicted"/>
<feature type="region of interest" description="Disordered" evidence="5">
    <location>
        <begin position="744"/>
        <end position="805"/>
    </location>
</feature>
<evidence type="ECO:0000256" key="5">
    <source>
        <dbReference type="SAM" id="MobiDB-lite"/>
    </source>
</evidence>
<sequence>MSITENPQPANLHSAFLSHDIDEDYIKARTSSSYDHESNKELTLGSVDDSRSLSSTANSDTSQNDTESVQNNSEVPQSSNNINDNFDNSSLDHEKNANVLNTPDDSSSSDMHNVSNGQSISIINVHDNNIANETKKVENKLMNNDKEQITSENSINPSQIANNDKVESHEKTATEKLDSQLSQPIQRPPQQIRHQIPQAQPQMQPQYQQPPIYNIGVMKQGIIYYQQPPQQNYVMIKQEPNPNVRFGDNLSQNINSLLPRSASVTSIRSTVPITHSAPSINDQSIGFQQQQSHQQQQIPIPIHPLTQNNHVVTPSISTTGATSNLNANTTSSAPNLSSTSSSRGLHNTLVPPEPTFIDEPSGDRYGIRCVCKKGVPDGFLIQCDKCNFWLHGRCVCIARSTKDSYICPFCSGQVIRCKCNNNMLYDIPIVQCQRCKLYVHKTCEDLMFGIVPQNFICRRCGGREYLLPKIVLKDNLLPNRTSFIECNRFEVMQSIPEGKFRNMVLSDLAKTELSLHETIGRYFQEFATIFFEFNHEFWKTFVDIFTQILMCDKSMVMLAIDAFAYSLLYKTVPRPHYSNHLTKFGISETMQTVLNSLNAKRIEKPPTPVPLYVDQDGHVRTSQTLDDEQFIVDLPGFLMFADELNADDGIPPTCFAITDTEYVIDLEGSSFNLAHQFQRSFHFNTVVRIYRLGDDPRVGLFATRLKGPISEEKGKRGPAVQHDMPLILPFDGEIPFNTPKVEWKERKTKARAAAKAKNSAAGNGNSSNSNTNSRRSSTYSSRSHGNGSYSNSSRRRSNADTSSASPCNFSLSLLTAFCEDIIPPIPITLLTEKEFAERNKQAEHPKTRARNHKIRNASDDD</sequence>
<comment type="caution">
    <text evidence="7">The sequence shown here is derived from an EMBL/GenBank/DDBJ whole genome shotgun (WGS) entry which is preliminary data.</text>
</comment>
<keyword evidence="8" id="KW-1185">Reference proteome</keyword>
<organism evidence="7 8">
    <name type="scientific">Tritrichomonas musculus</name>
    <dbReference type="NCBI Taxonomy" id="1915356"/>
    <lineage>
        <taxon>Eukaryota</taxon>
        <taxon>Metamonada</taxon>
        <taxon>Parabasalia</taxon>
        <taxon>Tritrichomonadida</taxon>
        <taxon>Tritrichomonadidae</taxon>
        <taxon>Tritrichomonas</taxon>
    </lineage>
</organism>
<dbReference type="InterPro" id="IPR019787">
    <property type="entry name" value="Znf_PHD-finger"/>
</dbReference>
<dbReference type="InterPro" id="IPR013083">
    <property type="entry name" value="Znf_RING/FYVE/PHD"/>
</dbReference>
<dbReference type="SMART" id="SM00249">
    <property type="entry name" value="PHD"/>
    <property type="match status" value="2"/>
</dbReference>
<feature type="region of interest" description="Disordered" evidence="5">
    <location>
        <begin position="31"/>
        <end position="115"/>
    </location>
</feature>